<keyword evidence="2 8" id="KW-1003">Cell membrane</keyword>
<proteinExistence type="inferred from homology"/>
<keyword evidence="4 8" id="KW-1133">Transmembrane helix</keyword>
<dbReference type="GO" id="GO:0043025">
    <property type="term" value="C:neuronal cell body"/>
    <property type="evidence" value="ECO:0007669"/>
    <property type="project" value="TreeGrafter"/>
</dbReference>
<keyword evidence="6 8" id="KW-0675">Receptor</keyword>
<reference evidence="9 10" key="1">
    <citation type="journal article" date="2018" name="Genome Res.">
        <title>The genomic architecture and molecular evolution of ant odorant receptors.</title>
        <authorList>
            <person name="McKenzie S.K."/>
            <person name="Kronauer D.J.C."/>
        </authorList>
    </citation>
    <scope>NUCLEOTIDE SEQUENCE [LARGE SCALE GENOMIC DNA]</scope>
    <source>
        <strain evidence="9">Clonal line C1</strain>
    </source>
</reference>
<dbReference type="GO" id="GO:0008049">
    <property type="term" value="P:male courtship behavior"/>
    <property type="evidence" value="ECO:0007669"/>
    <property type="project" value="TreeGrafter"/>
</dbReference>
<evidence type="ECO:0000256" key="2">
    <source>
        <dbReference type="ARBA" id="ARBA00022475"/>
    </source>
</evidence>
<dbReference type="GO" id="GO:0007635">
    <property type="term" value="P:chemosensory behavior"/>
    <property type="evidence" value="ECO:0007669"/>
    <property type="project" value="TreeGrafter"/>
</dbReference>
<evidence type="ECO:0000313" key="10">
    <source>
        <dbReference type="Proteomes" id="UP000279307"/>
    </source>
</evidence>
<keyword evidence="5 8" id="KW-0472">Membrane</keyword>
<dbReference type="GO" id="GO:0005886">
    <property type="term" value="C:plasma membrane"/>
    <property type="evidence" value="ECO:0007669"/>
    <property type="project" value="UniProtKB-SubCell"/>
</dbReference>
<dbReference type="EMBL" id="QOIP01000009">
    <property type="protein sequence ID" value="RLU18540.1"/>
    <property type="molecule type" value="Genomic_DNA"/>
</dbReference>
<feature type="transmembrane region" description="Helical" evidence="8">
    <location>
        <begin position="165"/>
        <end position="195"/>
    </location>
</feature>
<keyword evidence="3 8" id="KW-0812">Transmembrane</keyword>
<comment type="caution">
    <text evidence="8">Lacks conserved residue(s) required for the propagation of feature annotation.</text>
</comment>
<sequence length="403" mass="47153">MQLRIAIVSVMTGGLRTVLSPILMMNYVLGLRIIEFPVGQPRPRLSFLYILLLWSVYYSVLMHTVMPYIIHYTLVYHICIRLNIIAILLSIVSEAYQNQKFRNCLKKLAMLDDTLEMLGITTDYEFLRRRIIWIISGWWITCIVTIYGDYFWFKDQYNIDNSATVVYIIFMLHYGFDVTFIGDLTITSLLGYIGLKFDQINEWLQQSLEDNIQTRTIKRSTGQHSMLNLRQRKILKISRSKWIIWIVIHLHSELCKISQEVNMIFSAQMTLKMGNYFCCIALGLHAIFNILLIKNYVSRGRVFFIMVVFWSSLYLFKLLLINYMCERVSIKASATGDFVNKILDSTYDIETRENISQLLLKIAGTPLRFRGYGFFEFGFKFLHGFVKSVATVLIIIIQSHVNE</sequence>
<feature type="transmembrane region" description="Helical" evidence="8">
    <location>
        <begin position="302"/>
        <end position="321"/>
    </location>
</feature>
<accession>A0A3L8DDI3</accession>
<evidence type="ECO:0000256" key="4">
    <source>
        <dbReference type="ARBA" id="ARBA00022989"/>
    </source>
</evidence>
<dbReference type="GO" id="GO:0007165">
    <property type="term" value="P:signal transduction"/>
    <property type="evidence" value="ECO:0007669"/>
    <property type="project" value="UniProtKB-KW"/>
</dbReference>
<dbReference type="OrthoDB" id="7553044at2759"/>
<evidence type="ECO:0000256" key="6">
    <source>
        <dbReference type="ARBA" id="ARBA00023170"/>
    </source>
</evidence>
<dbReference type="GO" id="GO:0030425">
    <property type="term" value="C:dendrite"/>
    <property type="evidence" value="ECO:0007669"/>
    <property type="project" value="TreeGrafter"/>
</dbReference>
<dbReference type="Pfam" id="PF08395">
    <property type="entry name" value="7tm_7"/>
    <property type="match status" value="1"/>
</dbReference>
<evidence type="ECO:0000313" key="9">
    <source>
        <dbReference type="EMBL" id="RLU18540.1"/>
    </source>
</evidence>
<keyword evidence="7 8" id="KW-0807">Transducer</keyword>
<evidence type="ECO:0000256" key="5">
    <source>
        <dbReference type="ARBA" id="ARBA00023136"/>
    </source>
</evidence>
<dbReference type="InterPro" id="IPR013604">
    <property type="entry name" value="7TM_chemorcpt"/>
</dbReference>
<evidence type="ECO:0000256" key="8">
    <source>
        <dbReference type="RuleBase" id="RU363108"/>
    </source>
</evidence>
<dbReference type="Proteomes" id="UP000279307">
    <property type="component" value="Chromosome 9"/>
</dbReference>
<dbReference type="PANTHER" id="PTHR21143">
    <property type="entry name" value="INVERTEBRATE GUSTATORY RECEPTOR"/>
    <property type="match status" value="1"/>
</dbReference>
<evidence type="ECO:0000256" key="7">
    <source>
        <dbReference type="ARBA" id="ARBA00023224"/>
    </source>
</evidence>
<comment type="caution">
    <text evidence="9">The sequence shown here is derived from an EMBL/GenBank/DDBJ whole genome shotgun (WGS) entry which is preliminary data.</text>
</comment>
<organism evidence="9 10">
    <name type="scientific">Ooceraea biroi</name>
    <name type="common">Clonal raider ant</name>
    <name type="synonym">Cerapachys biroi</name>
    <dbReference type="NCBI Taxonomy" id="2015173"/>
    <lineage>
        <taxon>Eukaryota</taxon>
        <taxon>Metazoa</taxon>
        <taxon>Ecdysozoa</taxon>
        <taxon>Arthropoda</taxon>
        <taxon>Hexapoda</taxon>
        <taxon>Insecta</taxon>
        <taxon>Pterygota</taxon>
        <taxon>Neoptera</taxon>
        <taxon>Endopterygota</taxon>
        <taxon>Hymenoptera</taxon>
        <taxon>Apocrita</taxon>
        <taxon>Aculeata</taxon>
        <taxon>Formicoidea</taxon>
        <taxon>Formicidae</taxon>
        <taxon>Dorylinae</taxon>
        <taxon>Ooceraea</taxon>
    </lineage>
</organism>
<dbReference type="PANTHER" id="PTHR21143:SF133">
    <property type="entry name" value="GUSTATORY AND PHEROMONE RECEPTOR 32A-RELATED"/>
    <property type="match status" value="1"/>
</dbReference>
<comment type="subcellular location">
    <subcellularLocation>
        <location evidence="1 8">Cell membrane</location>
        <topology evidence="1 8">Multi-pass membrane protein</topology>
    </subcellularLocation>
</comment>
<dbReference type="GO" id="GO:0050909">
    <property type="term" value="P:sensory perception of taste"/>
    <property type="evidence" value="ECO:0007669"/>
    <property type="project" value="InterPro"/>
</dbReference>
<dbReference type="GO" id="GO:0030424">
    <property type="term" value="C:axon"/>
    <property type="evidence" value="ECO:0007669"/>
    <property type="project" value="TreeGrafter"/>
</dbReference>
<feature type="transmembrane region" description="Helical" evidence="8">
    <location>
        <begin position="6"/>
        <end position="34"/>
    </location>
</feature>
<evidence type="ECO:0000256" key="1">
    <source>
        <dbReference type="ARBA" id="ARBA00004651"/>
    </source>
</evidence>
<gene>
    <name evidence="9" type="ORF">DMN91_008897</name>
</gene>
<comment type="similarity">
    <text evidence="8">Belongs to the insect chemoreceptor superfamily. Gustatory receptor (GR) family.</text>
</comment>
<feature type="transmembrane region" description="Helical" evidence="8">
    <location>
        <begin position="131"/>
        <end position="153"/>
    </location>
</feature>
<dbReference type="AlphaFoldDB" id="A0A3L8DDI3"/>
<protein>
    <recommendedName>
        <fullName evidence="8">Gustatory receptor</fullName>
    </recommendedName>
</protein>
<comment type="function">
    <text evidence="8">Gustatory receptor which mediates acceptance or avoidance behavior, depending on its substrates.</text>
</comment>
<feature type="transmembrane region" description="Helical" evidence="8">
    <location>
        <begin position="75"/>
        <end position="96"/>
    </location>
</feature>
<feature type="transmembrane region" description="Helical" evidence="8">
    <location>
        <begin position="377"/>
        <end position="397"/>
    </location>
</feature>
<evidence type="ECO:0000256" key="3">
    <source>
        <dbReference type="ARBA" id="ARBA00022692"/>
    </source>
</evidence>
<feature type="transmembrane region" description="Helical" evidence="8">
    <location>
        <begin position="273"/>
        <end position="296"/>
    </location>
</feature>
<feature type="transmembrane region" description="Helical" evidence="8">
    <location>
        <begin position="46"/>
        <end position="69"/>
    </location>
</feature>
<name>A0A3L8DDI3_OOCBI</name>